<gene>
    <name evidence="2" type="ORF">ERS007739_05292</name>
</gene>
<dbReference type="EMBL" id="CSBK01004075">
    <property type="protein sequence ID" value="CPB53532.1"/>
    <property type="molecule type" value="Genomic_DNA"/>
</dbReference>
<dbReference type="Proteomes" id="UP000039021">
    <property type="component" value="Unassembled WGS sequence"/>
</dbReference>
<dbReference type="SUPFAM" id="SSF56349">
    <property type="entry name" value="DNA breaking-rejoining enzymes"/>
    <property type="match status" value="1"/>
</dbReference>
<dbReference type="Gene3D" id="1.10.443.10">
    <property type="entry name" value="Intergrase catalytic core"/>
    <property type="match status" value="1"/>
</dbReference>
<accession>A0A916LHG4</accession>
<sequence length="49" mass="5161">MSAGVNVLALQRILGHKSAKVTLDTYADLFDADLDAVAVTLGKDADQQT</sequence>
<protein>
    <submittedName>
        <fullName evidence="2">Integrase</fullName>
    </submittedName>
</protein>
<evidence type="ECO:0000256" key="1">
    <source>
        <dbReference type="ARBA" id="ARBA00023172"/>
    </source>
</evidence>
<keyword evidence="1" id="KW-0233">DNA recombination</keyword>
<evidence type="ECO:0000313" key="2">
    <source>
        <dbReference type="EMBL" id="CPB53532.1"/>
    </source>
</evidence>
<dbReference type="InterPro" id="IPR013762">
    <property type="entry name" value="Integrase-like_cat_sf"/>
</dbReference>
<comment type="caution">
    <text evidence="2">The sequence shown here is derived from an EMBL/GenBank/DDBJ whole genome shotgun (WGS) entry which is preliminary data.</text>
</comment>
<organism evidence="2 3">
    <name type="scientific">Mycobacterium tuberculosis</name>
    <dbReference type="NCBI Taxonomy" id="1773"/>
    <lineage>
        <taxon>Bacteria</taxon>
        <taxon>Bacillati</taxon>
        <taxon>Actinomycetota</taxon>
        <taxon>Actinomycetes</taxon>
        <taxon>Mycobacteriales</taxon>
        <taxon>Mycobacteriaceae</taxon>
        <taxon>Mycobacterium</taxon>
        <taxon>Mycobacterium tuberculosis complex</taxon>
    </lineage>
</organism>
<dbReference type="GO" id="GO:0006310">
    <property type="term" value="P:DNA recombination"/>
    <property type="evidence" value="ECO:0007669"/>
    <property type="project" value="UniProtKB-KW"/>
</dbReference>
<dbReference type="InterPro" id="IPR011010">
    <property type="entry name" value="DNA_brk_join_enz"/>
</dbReference>
<evidence type="ECO:0000313" key="3">
    <source>
        <dbReference type="Proteomes" id="UP000039021"/>
    </source>
</evidence>
<proteinExistence type="predicted"/>
<dbReference type="GO" id="GO:0015074">
    <property type="term" value="P:DNA integration"/>
    <property type="evidence" value="ECO:0007669"/>
    <property type="project" value="InterPro"/>
</dbReference>
<dbReference type="GO" id="GO:0003677">
    <property type="term" value="F:DNA binding"/>
    <property type="evidence" value="ECO:0007669"/>
    <property type="project" value="InterPro"/>
</dbReference>
<dbReference type="AlphaFoldDB" id="A0A916LHG4"/>
<name>A0A916LHG4_MYCTX</name>
<reference evidence="3" key="1">
    <citation type="submission" date="2015-03" db="EMBL/GenBank/DDBJ databases">
        <authorList>
            <consortium name="Pathogen Informatics"/>
        </authorList>
    </citation>
    <scope>NUCLEOTIDE SEQUENCE [LARGE SCALE GENOMIC DNA]</scope>
    <source>
        <strain evidence="3">N09902308</strain>
    </source>
</reference>